<dbReference type="AlphaFoldDB" id="A0A162N4I2"/>
<keyword evidence="2" id="KW-1185">Reference proteome</keyword>
<name>A0A162N4I2_PHYB8</name>
<protein>
    <submittedName>
        <fullName evidence="1">Uncharacterized protein</fullName>
    </submittedName>
</protein>
<dbReference type="EMBL" id="KV440995">
    <property type="protein sequence ID" value="OAD68468.1"/>
    <property type="molecule type" value="Genomic_DNA"/>
</dbReference>
<dbReference type="Proteomes" id="UP000077315">
    <property type="component" value="Unassembled WGS sequence"/>
</dbReference>
<dbReference type="GeneID" id="28993428"/>
<gene>
    <name evidence="1" type="ORF">PHYBLDRAFT_150639</name>
</gene>
<dbReference type="InParanoid" id="A0A162N4I2"/>
<reference evidence="2" key="1">
    <citation type="submission" date="2015-06" db="EMBL/GenBank/DDBJ databases">
        <title>Expansion of signal transduction pathways in fungi by whole-genome duplication.</title>
        <authorList>
            <consortium name="DOE Joint Genome Institute"/>
            <person name="Corrochano L.M."/>
            <person name="Kuo A."/>
            <person name="Marcet-Houben M."/>
            <person name="Polaino S."/>
            <person name="Salamov A."/>
            <person name="Villalobos J.M."/>
            <person name="Alvarez M.I."/>
            <person name="Avalos J."/>
            <person name="Benito E.P."/>
            <person name="Benoit I."/>
            <person name="Burger G."/>
            <person name="Camino L.P."/>
            <person name="Canovas D."/>
            <person name="Cerda-Olmedo E."/>
            <person name="Cheng J.-F."/>
            <person name="Dominguez A."/>
            <person name="Elias M."/>
            <person name="Eslava A.P."/>
            <person name="Glaser F."/>
            <person name="Grimwood J."/>
            <person name="Gutierrez G."/>
            <person name="Heitman J."/>
            <person name="Henrissat B."/>
            <person name="Iturriaga E.A."/>
            <person name="Lang B.F."/>
            <person name="Lavin J.L."/>
            <person name="Lee S."/>
            <person name="Li W."/>
            <person name="Lindquist E."/>
            <person name="Lopez-Garcia S."/>
            <person name="Luque E.M."/>
            <person name="Marcos A.T."/>
            <person name="Martin J."/>
            <person name="McCluskey K."/>
            <person name="Medina H.R."/>
            <person name="Miralles-Duran A."/>
            <person name="Miyazaki A."/>
            <person name="Munoz-Torres E."/>
            <person name="Oguiza J.A."/>
            <person name="Ohm R."/>
            <person name="Olmedo M."/>
            <person name="Orejas M."/>
            <person name="Ortiz-Castellanos L."/>
            <person name="Pisabarro A.G."/>
            <person name="Rodriguez-Romero J."/>
            <person name="Ruiz-Herrera J."/>
            <person name="Ruiz-Vazquez R."/>
            <person name="Sanz C."/>
            <person name="Schackwitz W."/>
            <person name="Schmutz J."/>
            <person name="Shahriari M."/>
            <person name="Shelest E."/>
            <person name="Silva-Franco F."/>
            <person name="Soanes D."/>
            <person name="Syed K."/>
            <person name="Tagua V.G."/>
            <person name="Talbot N.J."/>
            <person name="Thon M."/>
            <person name="De vries R.P."/>
            <person name="Wiebenga A."/>
            <person name="Yadav J.S."/>
            <person name="Braun E.L."/>
            <person name="Baker S."/>
            <person name="Garre V."/>
            <person name="Horwitz B."/>
            <person name="Torres-Martinez S."/>
            <person name="Idnurm A."/>
            <person name="Herrera-Estrella A."/>
            <person name="Gabaldon T."/>
            <person name="Grigoriev I.V."/>
        </authorList>
    </citation>
    <scope>NUCLEOTIDE SEQUENCE [LARGE SCALE GENOMIC DNA]</scope>
    <source>
        <strain evidence="2">NRRL 1555(-)</strain>
    </source>
</reference>
<dbReference type="RefSeq" id="XP_018286508.1">
    <property type="nucleotide sequence ID" value="XM_018432522.1"/>
</dbReference>
<evidence type="ECO:0000313" key="2">
    <source>
        <dbReference type="Proteomes" id="UP000077315"/>
    </source>
</evidence>
<proteinExistence type="predicted"/>
<accession>A0A162N4I2</accession>
<dbReference type="VEuPathDB" id="FungiDB:PHYBLDRAFT_150639"/>
<organism evidence="1 2">
    <name type="scientific">Phycomyces blakesleeanus (strain ATCC 8743b / DSM 1359 / FGSC 10004 / NBRC 33097 / NRRL 1555)</name>
    <dbReference type="NCBI Taxonomy" id="763407"/>
    <lineage>
        <taxon>Eukaryota</taxon>
        <taxon>Fungi</taxon>
        <taxon>Fungi incertae sedis</taxon>
        <taxon>Mucoromycota</taxon>
        <taxon>Mucoromycotina</taxon>
        <taxon>Mucoromycetes</taxon>
        <taxon>Mucorales</taxon>
        <taxon>Phycomycetaceae</taxon>
        <taxon>Phycomyces</taxon>
    </lineage>
</organism>
<sequence length="106" mass="11592">MLNAQNTESSISSTAFEGVVTERVSVFSFSVSSGSTSRKYDLPDKNHNPGSWILSTTAIESLMAIHLTGGYKEAAEDMYTVAARIVQNVMNSTFEVYFKNKQVISA</sequence>
<evidence type="ECO:0000313" key="1">
    <source>
        <dbReference type="EMBL" id="OAD68468.1"/>
    </source>
</evidence>